<sequence length="396" mass="43157">MVCLNTTVVAPAMNIIATELNDIGNQTWIATAYLVAMNSFQALAGKFSDVFGRKPIVLFGMFFFTMGSLINALAPTMNGLIAGRTIQGFGAGAILSMLFVIITDVAPYRLRPKFQSSLAVIYGLSSVIGPLIGGAFVDKLTWRWDFWLNVILGGFSFSVTLLLFKEPIDIPKSTFIAKIKRIDWLGTLFSMSFVCCLLLGLSWGSAYGWNSSHSYGSFIGAAVSLIGLIVAEGWISPEPLMPKEVVLNPSILIVYVYVMCLGLSFIGTLYFGPVLYQSVFGASSTQSGIRLIPYMILLVVGSVGSSFLIGQYVPYMKYFLLLAGASNLLGYGLFYTVNENSNYGQQSGYLVFCGLAFGLSQQNAILTVQKVAERKYMAVATTLVKSQLYNLSRCHQ</sequence>
<feature type="transmembrane region" description="Helical" evidence="5">
    <location>
        <begin position="291"/>
        <end position="309"/>
    </location>
</feature>
<evidence type="ECO:0000256" key="5">
    <source>
        <dbReference type="SAM" id="Phobius"/>
    </source>
</evidence>
<evidence type="ECO:0000256" key="1">
    <source>
        <dbReference type="ARBA" id="ARBA00004141"/>
    </source>
</evidence>
<feature type="transmembrane region" description="Helical" evidence="5">
    <location>
        <begin position="349"/>
        <end position="368"/>
    </location>
</feature>
<evidence type="ECO:0000256" key="3">
    <source>
        <dbReference type="ARBA" id="ARBA00022989"/>
    </source>
</evidence>
<dbReference type="PANTHER" id="PTHR23501">
    <property type="entry name" value="MAJOR FACILITATOR SUPERFAMILY"/>
    <property type="match status" value="1"/>
</dbReference>
<dbReference type="InterPro" id="IPR005829">
    <property type="entry name" value="Sugar_transporter_CS"/>
</dbReference>
<dbReference type="GO" id="GO:0022857">
    <property type="term" value="F:transmembrane transporter activity"/>
    <property type="evidence" value="ECO:0007669"/>
    <property type="project" value="InterPro"/>
</dbReference>
<dbReference type="PROSITE" id="PS50850">
    <property type="entry name" value="MFS"/>
    <property type="match status" value="1"/>
</dbReference>
<keyword evidence="3 5" id="KW-1133">Transmembrane helix</keyword>
<dbReference type="InterPro" id="IPR036259">
    <property type="entry name" value="MFS_trans_sf"/>
</dbReference>
<dbReference type="GO" id="GO:0005886">
    <property type="term" value="C:plasma membrane"/>
    <property type="evidence" value="ECO:0007669"/>
    <property type="project" value="TreeGrafter"/>
</dbReference>
<evidence type="ECO:0000256" key="4">
    <source>
        <dbReference type="ARBA" id="ARBA00023136"/>
    </source>
</evidence>
<dbReference type="EMBL" id="JAIXMP010000017">
    <property type="protein sequence ID" value="KAI9259529.1"/>
    <property type="molecule type" value="Genomic_DNA"/>
</dbReference>
<feature type="transmembrane region" description="Helical" evidence="5">
    <location>
        <begin position="215"/>
        <end position="235"/>
    </location>
</feature>
<feature type="domain" description="Major facilitator superfamily (MFS) profile" evidence="6">
    <location>
        <begin position="1"/>
        <end position="396"/>
    </location>
</feature>
<proteinExistence type="predicted"/>
<keyword evidence="2 5" id="KW-0812">Transmembrane</keyword>
<name>A0AAD5PCP8_9FUNG</name>
<dbReference type="AlphaFoldDB" id="A0AAD5PCP8"/>
<feature type="transmembrane region" description="Helical" evidence="5">
    <location>
        <begin position="56"/>
        <end position="74"/>
    </location>
</feature>
<dbReference type="InterPro" id="IPR020846">
    <property type="entry name" value="MFS_dom"/>
</dbReference>
<feature type="transmembrane region" description="Helical" evidence="5">
    <location>
        <begin position="86"/>
        <end position="106"/>
    </location>
</feature>
<organism evidence="7 8">
    <name type="scientific">Phascolomyces articulosus</name>
    <dbReference type="NCBI Taxonomy" id="60185"/>
    <lineage>
        <taxon>Eukaryota</taxon>
        <taxon>Fungi</taxon>
        <taxon>Fungi incertae sedis</taxon>
        <taxon>Mucoromycota</taxon>
        <taxon>Mucoromycotina</taxon>
        <taxon>Mucoromycetes</taxon>
        <taxon>Mucorales</taxon>
        <taxon>Lichtheimiaceae</taxon>
        <taxon>Phascolomyces</taxon>
    </lineage>
</organism>
<dbReference type="PANTHER" id="PTHR23501:SF198">
    <property type="entry name" value="AZOLE RESISTANCE PROTEIN 1-RELATED"/>
    <property type="match status" value="1"/>
</dbReference>
<comment type="caution">
    <text evidence="7">The sequence shown here is derived from an EMBL/GenBank/DDBJ whole genome shotgun (WGS) entry which is preliminary data.</text>
</comment>
<gene>
    <name evidence="7" type="ORF">BDA99DRAFT_440247</name>
</gene>
<reference evidence="7" key="1">
    <citation type="journal article" date="2022" name="IScience">
        <title>Evolution of zygomycete secretomes and the origins of terrestrial fungal ecologies.</title>
        <authorList>
            <person name="Chang Y."/>
            <person name="Wang Y."/>
            <person name="Mondo S."/>
            <person name="Ahrendt S."/>
            <person name="Andreopoulos W."/>
            <person name="Barry K."/>
            <person name="Beard J."/>
            <person name="Benny G.L."/>
            <person name="Blankenship S."/>
            <person name="Bonito G."/>
            <person name="Cuomo C."/>
            <person name="Desiro A."/>
            <person name="Gervers K.A."/>
            <person name="Hundley H."/>
            <person name="Kuo A."/>
            <person name="LaButti K."/>
            <person name="Lang B.F."/>
            <person name="Lipzen A."/>
            <person name="O'Donnell K."/>
            <person name="Pangilinan J."/>
            <person name="Reynolds N."/>
            <person name="Sandor L."/>
            <person name="Smith M.E."/>
            <person name="Tsang A."/>
            <person name="Grigoriev I.V."/>
            <person name="Stajich J.E."/>
            <person name="Spatafora J.W."/>
        </authorList>
    </citation>
    <scope>NUCLEOTIDE SEQUENCE</scope>
    <source>
        <strain evidence="7">RSA 2281</strain>
    </source>
</reference>
<comment type="subcellular location">
    <subcellularLocation>
        <location evidence="1">Membrane</location>
        <topology evidence="1">Multi-pass membrane protein</topology>
    </subcellularLocation>
</comment>
<evidence type="ECO:0000313" key="8">
    <source>
        <dbReference type="Proteomes" id="UP001209540"/>
    </source>
</evidence>
<keyword evidence="4 5" id="KW-0472">Membrane</keyword>
<evidence type="ECO:0000256" key="2">
    <source>
        <dbReference type="ARBA" id="ARBA00022692"/>
    </source>
</evidence>
<evidence type="ECO:0000259" key="6">
    <source>
        <dbReference type="PROSITE" id="PS50850"/>
    </source>
</evidence>
<dbReference type="PROSITE" id="PS00216">
    <property type="entry name" value="SUGAR_TRANSPORT_1"/>
    <property type="match status" value="1"/>
</dbReference>
<feature type="transmembrane region" description="Helical" evidence="5">
    <location>
        <begin position="247"/>
        <end position="271"/>
    </location>
</feature>
<feature type="transmembrane region" description="Helical" evidence="5">
    <location>
        <begin position="318"/>
        <end position="337"/>
    </location>
</feature>
<accession>A0AAD5PCP8</accession>
<feature type="transmembrane region" description="Helical" evidence="5">
    <location>
        <begin position="184"/>
        <end position="203"/>
    </location>
</feature>
<dbReference type="Pfam" id="PF07690">
    <property type="entry name" value="MFS_1"/>
    <property type="match status" value="1"/>
</dbReference>
<protein>
    <submittedName>
        <fullName evidence="7">Major facilitator superfamily domain-containing protein</fullName>
    </submittedName>
</protein>
<evidence type="ECO:0000313" key="7">
    <source>
        <dbReference type="EMBL" id="KAI9259529.1"/>
    </source>
</evidence>
<dbReference type="Proteomes" id="UP001209540">
    <property type="component" value="Unassembled WGS sequence"/>
</dbReference>
<dbReference type="SUPFAM" id="SSF103473">
    <property type="entry name" value="MFS general substrate transporter"/>
    <property type="match status" value="1"/>
</dbReference>
<dbReference type="Gene3D" id="1.20.1720.10">
    <property type="entry name" value="Multidrug resistance protein D"/>
    <property type="match status" value="1"/>
</dbReference>
<reference evidence="7" key="2">
    <citation type="submission" date="2023-02" db="EMBL/GenBank/DDBJ databases">
        <authorList>
            <consortium name="DOE Joint Genome Institute"/>
            <person name="Mondo S.J."/>
            <person name="Chang Y."/>
            <person name="Wang Y."/>
            <person name="Ahrendt S."/>
            <person name="Andreopoulos W."/>
            <person name="Barry K."/>
            <person name="Beard J."/>
            <person name="Benny G.L."/>
            <person name="Blankenship S."/>
            <person name="Bonito G."/>
            <person name="Cuomo C."/>
            <person name="Desiro A."/>
            <person name="Gervers K.A."/>
            <person name="Hundley H."/>
            <person name="Kuo A."/>
            <person name="LaButti K."/>
            <person name="Lang B.F."/>
            <person name="Lipzen A."/>
            <person name="O'Donnell K."/>
            <person name="Pangilinan J."/>
            <person name="Reynolds N."/>
            <person name="Sandor L."/>
            <person name="Smith M.W."/>
            <person name="Tsang A."/>
            <person name="Grigoriev I.V."/>
            <person name="Stajich J.E."/>
            <person name="Spatafora J.W."/>
        </authorList>
    </citation>
    <scope>NUCLEOTIDE SEQUENCE</scope>
    <source>
        <strain evidence="7">RSA 2281</strain>
    </source>
</reference>
<feature type="transmembrane region" description="Helical" evidence="5">
    <location>
        <begin position="118"/>
        <end position="140"/>
    </location>
</feature>
<dbReference type="InterPro" id="IPR011701">
    <property type="entry name" value="MFS"/>
</dbReference>
<keyword evidence="8" id="KW-1185">Reference proteome</keyword>
<feature type="transmembrane region" description="Helical" evidence="5">
    <location>
        <begin position="146"/>
        <end position="164"/>
    </location>
</feature>